<dbReference type="Proteomes" id="UP000023067">
    <property type="component" value="Unassembled WGS sequence"/>
</dbReference>
<evidence type="ECO:0000313" key="3">
    <source>
        <dbReference type="Proteomes" id="UP000023067"/>
    </source>
</evidence>
<accession>Z9JX84</accession>
<dbReference type="STRING" id="396014.BF93_06860"/>
<keyword evidence="1" id="KW-0732">Signal</keyword>
<sequence>MACAVRAVRAARVVASCAASAVLVALPACSMPAEERTVAACPGYVAYDSPADRAAASDLVARATVRAPGSPSEDGELIAHVEEVVRGEAELLGAELEIDLNGECGDTPSSVLPADFDPEDPMIVFLVGSQETAWRLLTPVDGVMPYDPAIADELEQP</sequence>
<evidence type="ECO:0000313" key="2">
    <source>
        <dbReference type="EMBL" id="EWS82980.1"/>
    </source>
</evidence>
<reference evidence="2 3" key="1">
    <citation type="submission" date="2014-02" db="EMBL/GenBank/DDBJ databases">
        <title>Genome sequence of Brachybacterium phenoliresistens strain W13A50.</title>
        <authorList>
            <person name="Wang X."/>
        </authorList>
    </citation>
    <scope>NUCLEOTIDE SEQUENCE [LARGE SCALE GENOMIC DNA]</scope>
    <source>
        <strain evidence="2 3">W13A50</strain>
    </source>
</reference>
<feature type="signal peptide" evidence="1">
    <location>
        <begin position="1"/>
        <end position="21"/>
    </location>
</feature>
<name>Z9JX84_9MICO</name>
<dbReference type="PATRIC" id="fig|396014.3.peg.363"/>
<dbReference type="EMBL" id="JDYK01000002">
    <property type="protein sequence ID" value="EWS82980.1"/>
    <property type="molecule type" value="Genomic_DNA"/>
</dbReference>
<dbReference type="HOGENOM" id="CLU_1674558_0_0_11"/>
<keyword evidence="3" id="KW-1185">Reference proteome</keyword>
<evidence type="ECO:0008006" key="4">
    <source>
        <dbReference type="Google" id="ProtNLM"/>
    </source>
</evidence>
<feature type="chain" id="PRO_5039263240" description="Lipoprotein" evidence="1">
    <location>
        <begin position="22"/>
        <end position="157"/>
    </location>
</feature>
<organism evidence="2 3">
    <name type="scientific">Brachybacterium phenoliresistens</name>
    <dbReference type="NCBI Taxonomy" id="396014"/>
    <lineage>
        <taxon>Bacteria</taxon>
        <taxon>Bacillati</taxon>
        <taxon>Actinomycetota</taxon>
        <taxon>Actinomycetes</taxon>
        <taxon>Micrococcales</taxon>
        <taxon>Dermabacteraceae</taxon>
        <taxon>Brachybacterium</taxon>
    </lineage>
</organism>
<dbReference type="RefSeq" id="WP_038370217.1">
    <property type="nucleotide sequence ID" value="NZ_BAAAOW010000001.1"/>
</dbReference>
<dbReference type="AlphaFoldDB" id="Z9JX84"/>
<comment type="caution">
    <text evidence="2">The sequence shown here is derived from an EMBL/GenBank/DDBJ whole genome shotgun (WGS) entry which is preliminary data.</text>
</comment>
<protein>
    <recommendedName>
        <fullName evidence="4">Lipoprotein</fullName>
    </recommendedName>
</protein>
<gene>
    <name evidence="2" type="ORF">BF93_06860</name>
</gene>
<proteinExistence type="predicted"/>
<evidence type="ECO:0000256" key="1">
    <source>
        <dbReference type="SAM" id="SignalP"/>
    </source>
</evidence>